<proteinExistence type="predicted"/>
<evidence type="ECO:0000313" key="1">
    <source>
        <dbReference type="EMBL" id="CAB4121933.1"/>
    </source>
</evidence>
<dbReference type="EMBL" id="LR796157">
    <property type="protein sequence ID" value="CAB4121933.1"/>
    <property type="molecule type" value="Genomic_DNA"/>
</dbReference>
<gene>
    <name evidence="1" type="ORF">UFOVP27_25</name>
</gene>
<name>A0A6J5KKW1_9CAUD</name>
<accession>A0A6J5KKW1</accession>
<organism evidence="1">
    <name type="scientific">uncultured Caudovirales phage</name>
    <dbReference type="NCBI Taxonomy" id="2100421"/>
    <lineage>
        <taxon>Viruses</taxon>
        <taxon>Duplodnaviria</taxon>
        <taxon>Heunggongvirae</taxon>
        <taxon>Uroviricota</taxon>
        <taxon>Caudoviricetes</taxon>
        <taxon>Peduoviridae</taxon>
        <taxon>Maltschvirus</taxon>
        <taxon>Maltschvirus maltsch</taxon>
    </lineage>
</organism>
<reference evidence="1" key="1">
    <citation type="submission" date="2020-04" db="EMBL/GenBank/DDBJ databases">
        <authorList>
            <person name="Chiriac C."/>
            <person name="Salcher M."/>
            <person name="Ghai R."/>
            <person name="Kavagutti S V."/>
        </authorList>
    </citation>
    <scope>NUCLEOTIDE SEQUENCE</scope>
</reference>
<sequence>MFQFADMRIKDKNVKKLVSALEEAGLDVSITPGKHHVKVVNTETRKVVFFGPQSLGDFRAGKNILRDLKKVGFESDIKL</sequence>
<protein>
    <submittedName>
        <fullName evidence="1">Uncharacterized protein</fullName>
    </submittedName>
</protein>